<name>A0ABW2H0P7_9ACTN</name>
<dbReference type="EMBL" id="JBHTAC010000030">
    <property type="protein sequence ID" value="MFC7245820.1"/>
    <property type="molecule type" value="Genomic_DNA"/>
</dbReference>
<accession>A0ABW2H0P7</accession>
<comment type="caution">
    <text evidence="5">The sequence shown here is derived from an EMBL/GenBank/DDBJ whole genome shotgun (WGS) entry which is preliminary data.</text>
</comment>
<keyword evidence="3" id="KW-0233">DNA recombination</keyword>
<dbReference type="RefSeq" id="WP_376808716.1">
    <property type="nucleotide sequence ID" value="NZ_JBHTAC010000030.1"/>
</dbReference>
<keyword evidence="6" id="KW-1185">Reference proteome</keyword>
<comment type="similarity">
    <text evidence="1">Belongs to the 'phage' integrase family.</text>
</comment>
<evidence type="ECO:0000256" key="1">
    <source>
        <dbReference type="ARBA" id="ARBA00008857"/>
    </source>
</evidence>
<sequence>MTSADSSARPEIEAALLLLGKLGLTPADLVSSSAAGRPAVPTFAEFIPEVAAAVTPGTLKTYGSYWAKVAELWGDRKIDSPTALELEQLGEAIKAKRTVRSSDRGGRSALENYVGAMRCLYRRAVDCDLILVSQNPAAKIKKPRRLPSNRRALPDARLQEITAVAANGGDDPALDALLIRFHTETGARRAGALAVRPMDLDMVQCLVRLREKGGTEDWQPVSPTLMAHLWDHGVERGAPQGGQLLRYRNGRPITYRRYDGLWVRVREVLPWAAAQGVSTHWLRHTILTWVERNFGTAVARAFARHTDKAAEQKSGSTATYVKADIHEVARAVAALTGEPHPLENP</sequence>
<dbReference type="CDD" id="cd00397">
    <property type="entry name" value="DNA_BRE_C"/>
    <property type="match status" value="1"/>
</dbReference>
<evidence type="ECO:0000313" key="5">
    <source>
        <dbReference type="EMBL" id="MFC7245820.1"/>
    </source>
</evidence>
<dbReference type="InterPro" id="IPR011010">
    <property type="entry name" value="DNA_brk_join_enz"/>
</dbReference>
<keyword evidence="2" id="KW-0238">DNA-binding</keyword>
<feature type="domain" description="Tyr recombinase" evidence="4">
    <location>
        <begin position="148"/>
        <end position="333"/>
    </location>
</feature>
<evidence type="ECO:0000313" key="6">
    <source>
        <dbReference type="Proteomes" id="UP001596392"/>
    </source>
</evidence>
<dbReference type="Proteomes" id="UP001596392">
    <property type="component" value="Unassembled WGS sequence"/>
</dbReference>
<dbReference type="PANTHER" id="PTHR30349:SF41">
    <property type="entry name" value="INTEGRASE_RECOMBINASE PROTEIN MJ0367-RELATED"/>
    <property type="match status" value="1"/>
</dbReference>
<dbReference type="PROSITE" id="PS51898">
    <property type="entry name" value="TYR_RECOMBINASE"/>
    <property type="match status" value="1"/>
</dbReference>
<dbReference type="InterPro" id="IPR010998">
    <property type="entry name" value="Integrase_recombinase_N"/>
</dbReference>
<evidence type="ECO:0000256" key="3">
    <source>
        <dbReference type="ARBA" id="ARBA00023172"/>
    </source>
</evidence>
<evidence type="ECO:0000256" key="2">
    <source>
        <dbReference type="ARBA" id="ARBA00023125"/>
    </source>
</evidence>
<evidence type="ECO:0000259" key="4">
    <source>
        <dbReference type="PROSITE" id="PS51898"/>
    </source>
</evidence>
<organism evidence="5 6">
    <name type="scientific">Catellatospora aurea</name>
    <dbReference type="NCBI Taxonomy" id="1337874"/>
    <lineage>
        <taxon>Bacteria</taxon>
        <taxon>Bacillati</taxon>
        <taxon>Actinomycetota</taxon>
        <taxon>Actinomycetes</taxon>
        <taxon>Micromonosporales</taxon>
        <taxon>Micromonosporaceae</taxon>
        <taxon>Catellatospora</taxon>
    </lineage>
</organism>
<dbReference type="Gene3D" id="1.10.150.130">
    <property type="match status" value="1"/>
</dbReference>
<dbReference type="InterPro" id="IPR013762">
    <property type="entry name" value="Integrase-like_cat_sf"/>
</dbReference>
<dbReference type="InterPro" id="IPR002104">
    <property type="entry name" value="Integrase_catalytic"/>
</dbReference>
<dbReference type="SUPFAM" id="SSF56349">
    <property type="entry name" value="DNA breaking-rejoining enzymes"/>
    <property type="match status" value="1"/>
</dbReference>
<dbReference type="PANTHER" id="PTHR30349">
    <property type="entry name" value="PHAGE INTEGRASE-RELATED"/>
    <property type="match status" value="1"/>
</dbReference>
<dbReference type="InterPro" id="IPR050090">
    <property type="entry name" value="Tyrosine_recombinase_XerCD"/>
</dbReference>
<dbReference type="Gene3D" id="1.10.443.10">
    <property type="entry name" value="Intergrase catalytic core"/>
    <property type="match status" value="1"/>
</dbReference>
<protein>
    <submittedName>
        <fullName evidence="5">Tyrosine recombinase XerC</fullName>
    </submittedName>
</protein>
<proteinExistence type="inferred from homology"/>
<gene>
    <name evidence="5" type="primary">xerC</name>
    <name evidence="5" type="ORF">ACFQO7_25375</name>
</gene>
<reference evidence="6" key="1">
    <citation type="journal article" date="2019" name="Int. J. Syst. Evol. Microbiol.">
        <title>The Global Catalogue of Microorganisms (GCM) 10K type strain sequencing project: providing services to taxonomists for standard genome sequencing and annotation.</title>
        <authorList>
            <consortium name="The Broad Institute Genomics Platform"/>
            <consortium name="The Broad Institute Genome Sequencing Center for Infectious Disease"/>
            <person name="Wu L."/>
            <person name="Ma J."/>
        </authorList>
    </citation>
    <scope>NUCLEOTIDE SEQUENCE [LARGE SCALE GENOMIC DNA]</scope>
    <source>
        <strain evidence="6">CGMCC 1.9106</strain>
    </source>
</reference>